<keyword evidence="3" id="KW-1185">Reference proteome</keyword>
<dbReference type="Proteomes" id="UP000267027">
    <property type="component" value="Unassembled WGS sequence"/>
</dbReference>
<dbReference type="Gene3D" id="3.50.50.60">
    <property type="entry name" value="FAD/NAD(P)-binding domain"/>
    <property type="match status" value="1"/>
</dbReference>
<dbReference type="OrthoDB" id="5046242at2759"/>
<dbReference type="InterPro" id="IPR036188">
    <property type="entry name" value="FAD/NAD-bd_sf"/>
</dbReference>
<dbReference type="SUPFAM" id="SSF51905">
    <property type="entry name" value="FAD/NAD(P)-binding domain"/>
    <property type="match status" value="1"/>
</dbReference>
<dbReference type="EMBL" id="UYYA01004021">
    <property type="protein sequence ID" value="VDM58849.1"/>
    <property type="molecule type" value="Genomic_DNA"/>
</dbReference>
<dbReference type="PRINTS" id="PR00419">
    <property type="entry name" value="ADXRDTASE"/>
</dbReference>
<dbReference type="GO" id="GO:0046592">
    <property type="term" value="F:polyamine oxidase activity"/>
    <property type="evidence" value="ECO:0007669"/>
    <property type="project" value="TreeGrafter"/>
</dbReference>
<organism evidence="4">
    <name type="scientific">Angiostrongylus costaricensis</name>
    <name type="common">Nematode worm</name>
    <dbReference type="NCBI Taxonomy" id="334426"/>
    <lineage>
        <taxon>Eukaryota</taxon>
        <taxon>Metazoa</taxon>
        <taxon>Ecdysozoa</taxon>
        <taxon>Nematoda</taxon>
        <taxon>Chromadorea</taxon>
        <taxon>Rhabditida</taxon>
        <taxon>Rhabditina</taxon>
        <taxon>Rhabditomorpha</taxon>
        <taxon>Strongyloidea</taxon>
        <taxon>Metastrongylidae</taxon>
        <taxon>Angiostrongylus</taxon>
    </lineage>
</organism>
<reference evidence="2 3" key="2">
    <citation type="submission" date="2018-11" db="EMBL/GenBank/DDBJ databases">
        <authorList>
            <consortium name="Pathogen Informatics"/>
        </authorList>
    </citation>
    <scope>NUCLEOTIDE SEQUENCE [LARGE SCALE GENOMIC DNA]</scope>
    <source>
        <strain evidence="2 3">Costa Rica</strain>
    </source>
</reference>
<dbReference type="Gene3D" id="3.90.660.10">
    <property type="match status" value="1"/>
</dbReference>
<proteinExistence type="predicted"/>
<evidence type="ECO:0000313" key="4">
    <source>
        <dbReference type="WBParaSite" id="ACOC_0000726301-mRNA-1"/>
    </source>
</evidence>
<evidence type="ECO:0000313" key="3">
    <source>
        <dbReference type="Proteomes" id="UP000267027"/>
    </source>
</evidence>
<dbReference type="STRING" id="334426.A0A158PI78"/>
<feature type="domain" description="Amine oxidase" evidence="1">
    <location>
        <begin position="23"/>
        <end position="231"/>
    </location>
</feature>
<accession>A0A158PI78</accession>
<evidence type="ECO:0000259" key="1">
    <source>
        <dbReference type="Pfam" id="PF01593"/>
    </source>
</evidence>
<name>A0A158PI78_ANGCS</name>
<dbReference type="InterPro" id="IPR002937">
    <property type="entry name" value="Amino_oxidase"/>
</dbReference>
<dbReference type="PANTHER" id="PTHR10742:SF407">
    <property type="entry name" value="AMINE OXIDASE DOMAIN-CONTAINING PROTEIN"/>
    <property type="match status" value="1"/>
</dbReference>
<dbReference type="InterPro" id="IPR050281">
    <property type="entry name" value="Flavin_monoamine_oxidase"/>
</dbReference>
<dbReference type="AlphaFoldDB" id="A0A158PI78"/>
<dbReference type="PANTHER" id="PTHR10742">
    <property type="entry name" value="FLAVIN MONOAMINE OXIDASE"/>
    <property type="match status" value="1"/>
</dbReference>
<dbReference type="WBParaSite" id="ACOC_0000726301-mRNA-1">
    <property type="protein sequence ID" value="ACOC_0000726301-mRNA-1"/>
    <property type="gene ID" value="ACOC_0000726301"/>
</dbReference>
<protein>
    <submittedName>
        <fullName evidence="4">Amino_oxidase domain-containing protein</fullName>
    </submittedName>
</protein>
<gene>
    <name evidence="2" type="ORF">ACOC_LOCUS7264</name>
</gene>
<sequence length="327" mass="37530">MFKILDGIQSELPSRVAIIGAGFAGLSAAAMLERNSVDYTVFEGANRIGGRVYAISYEDGCLQHGAEFINGENNEIFRIANEKELSEQYVRDFDLFCRNVLYGFNGQHLDKSLVSDWLDFVSNIEQQFALEAEQRSEMSVAERFQQLYEQWLSEQEDAQENKVIFDRLARLYLTYYEIEWSSPANELALLNFAYWDDGGDEPRSLTLKKKGFWDILEDIKTKVPVDRIKLNSVILVAWVSGKGPGHNWITDPLVRGSYSYLTPESAKFVPDVFETMAEPVSIDDKWVVLERFIPQMQPDNFFVKSGQCQKAFVEEQMESEIKKKSEL</sequence>
<dbReference type="Pfam" id="PF01593">
    <property type="entry name" value="Amino_oxidase"/>
    <property type="match status" value="1"/>
</dbReference>
<evidence type="ECO:0000313" key="2">
    <source>
        <dbReference type="EMBL" id="VDM58849.1"/>
    </source>
</evidence>
<reference evidence="4" key="1">
    <citation type="submission" date="2016-04" db="UniProtKB">
        <authorList>
            <consortium name="WormBaseParasite"/>
        </authorList>
    </citation>
    <scope>IDENTIFICATION</scope>
</reference>